<name>A0A9X2HFB1_9MICC</name>
<dbReference type="PANTHER" id="PTHR30290:SF65">
    <property type="entry name" value="MONOACYL PHOSPHATIDYLINOSITOL TETRAMANNOSIDE-BINDING PROTEIN LPQW-RELATED"/>
    <property type="match status" value="1"/>
</dbReference>
<accession>A0A9X2HFB1</accession>
<reference evidence="2" key="1">
    <citation type="submission" date="2022-06" db="EMBL/GenBank/DDBJ databases">
        <title>Rothia sp. isolated from sandalwood seedling.</title>
        <authorList>
            <person name="Tuikhar N."/>
            <person name="Kirdat K."/>
            <person name="Thorat V."/>
            <person name="Swetha P."/>
            <person name="Padma S."/>
            <person name="Sundararaj R."/>
            <person name="Yadav A."/>
        </authorList>
    </citation>
    <scope>NUCLEOTIDE SEQUENCE</scope>
    <source>
        <strain evidence="2">AR01</strain>
    </source>
</reference>
<dbReference type="Gene3D" id="3.40.190.10">
    <property type="entry name" value="Periplasmic binding protein-like II"/>
    <property type="match status" value="1"/>
</dbReference>
<dbReference type="Gene3D" id="3.10.105.10">
    <property type="entry name" value="Dipeptide-binding Protein, Domain 3"/>
    <property type="match status" value="1"/>
</dbReference>
<dbReference type="PANTHER" id="PTHR30290">
    <property type="entry name" value="PERIPLASMIC BINDING COMPONENT OF ABC TRANSPORTER"/>
    <property type="match status" value="1"/>
</dbReference>
<dbReference type="PIRSF" id="PIRSF002741">
    <property type="entry name" value="MppA"/>
    <property type="match status" value="1"/>
</dbReference>
<feature type="domain" description="Solute-binding protein family 5" evidence="1">
    <location>
        <begin position="79"/>
        <end position="437"/>
    </location>
</feature>
<dbReference type="GO" id="GO:0043190">
    <property type="term" value="C:ATP-binding cassette (ABC) transporter complex"/>
    <property type="evidence" value="ECO:0007669"/>
    <property type="project" value="InterPro"/>
</dbReference>
<proteinExistence type="predicted"/>
<dbReference type="InterPro" id="IPR039424">
    <property type="entry name" value="SBP_5"/>
</dbReference>
<dbReference type="EMBL" id="JANAFB010000049">
    <property type="protein sequence ID" value="MCP3427055.1"/>
    <property type="molecule type" value="Genomic_DNA"/>
</dbReference>
<gene>
    <name evidence="2" type="ORF">NBM05_13805</name>
</gene>
<comment type="caution">
    <text evidence="2">The sequence shown here is derived from an EMBL/GenBank/DDBJ whole genome shotgun (WGS) entry which is preliminary data.</text>
</comment>
<dbReference type="InterPro" id="IPR000914">
    <property type="entry name" value="SBP_5_dom"/>
</dbReference>
<dbReference type="InterPro" id="IPR023920">
    <property type="entry name" value="ABC_transptr_sub-bd_KPN01854"/>
</dbReference>
<dbReference type="AlphaFoldDB" id="A0A9X2HFB1"/>
<dbReference type="GO" id="GO:0015833">
    <property type="term" value="P:peptide transport"/>
    <property type="evidence" value="ECO:0007669"/>
    <property type="project" value="TreeGrafter"/>
</dbReference>
<dbReference type="Pfam" id="PF00496">
    <property type="entry name" value="SBP_bac_5"/>
    <property type="match status" value="1"/>
</dbReference>
<evidence type="ECO:0000259" key="1">
    <source>
        <dbReference type="Pfam" id="PF00496"/>
    </source>
</evidence>
<dbReference type="RefSeq" id="WP_254168670.1">
    <property type="nucleotide sequence ID" value="NZ_JANAFB010000049.1"/>
</dbReference>
<dbReference type="Proteomes" id="UP001139502">
    <property type="component" value="Unassembled WGS sequence"/>
</dbReference>
<protein>
    <submittedName>
        <fullName evidence="2">TIGR04028 family ABC transporter substrate-binding protein</fullName>
    </submittedName>
</protein>
<organism evidence="2 3">
    <name type="scientific">Rothia santali</name>
    <dbReference type="NCBI Taxonomy" id="2949643"/>
    <lineage>
        <taxon>Bacteria</taxon>
        <taxon>Bacillati</taxon>
        <taxon>Actinomycetota</taxon>
        <taxon>Actinomycetes</taxon>
        <taxon>Micrococcales</taxon>
        <taxon>Micrococcaceae</taxon>
        <taxon>Rothia</taxon>
    </lineage>
</organism>
<dbReference type="InterPro" id="IPR030678">
    <property type="entry name" value="Peptide/Ni-bd"/>
</dbReference>
<evidence type="ECO:0000313" key="3">
    <source>
        <dbReference type="Proteomes" id="UP001139502"/>
    </source>
</evidence>
<dbReference type="CDD" id="cd08492">
    <property type="entry name" value="PBP2_NikA_DppA_OppA_like_15"/>
    <property type="match status" value="1"/>
</dbReference>
<dbReference type="GO" id="GO:0042597">
    <property type="term" value="C:periplasmic space"/>
    <property type="evidence" value="ECO:0007669"/>
    <property type="project" value="UniProtKB-ARBA"/>
</dbReference>
<evidence type="ECO:0000313" key="2">
    <source>
        <dbReference type="EMBL" id="MCP3427055.1"/>
    </source>
</evidence>
<keyword evidence="3" id="KW-1185">Reference proteome</keyword>
<dbReference type="SUPFAM" id="SSF53850">
    <property type="entry name" value="Periplasmic binding protein-like II"/>
    <property type="match status" value="1"/>
</dbReference>
<sequence>MGLGLGASSLLALSACSPDAGEADAVAETTTPRRGGVLIYFEPQTFTTLFPPQAGFYANGGIVNNIADRLLYQDPETLELHPWIASELPEVNDDATEFTFRLRPGVTYSDGSALTAANVVKNFDLYGLGDKSRQLPKSEQISNYERGEVLNESTVRFHFAAPSPGFAQAVSTMNAGLLSDASLDFDSTGFGPGQARALSASGPFVVDAEEIGTRVALRVREDYDWAPPHFEHQGRAHLDGIDYVVNSEYSVRIGALVSGQADGVREIEAPDEPRLRERGVQLHAAGTNGVDNGLNLRFRHELLRDVRVRRAIISAVDRESIMRKLFTENYPLATGVLAETAAGYKDYAGAWAHDPEASNRLLDEAGWTREGDAGVRSRDGRRLSLRVNTAIPQPRSREVMSLVQQDLLRVGVDLQINEGDYATQNLDSADLDKIQLYHSMVGRADYDVLKSQYSGENRDTLLNLDEESGEYGDPELEELLGRISSEPTADLREAASWAAQDHLVENAYLLPFFEEPQVFAFRERVRGFRTEAVARPQFYDTWLAE</sequence>
<dbReference type="GO" id="GO:1904680">
    <property type="term" value="F:peptide transmembrane transporter activity"/>
    <property type="evidence" value="ECO:0007669"/>
    <property type="project" value="TreeGrafter"/>
</dbReference>
<dbReference type="NCBIfam" id="TIGR04028">
    <property type="entry name" value="SBP_KPN_01854"/>
    <property type="match status" value="1"/>
</dbReference>